<reference evidence="3 4" key="1">
    <citation type="journal article" date="2018" name="Sci. Rep.">
        <title>Extensive genomic diversity among Mycobacterium marinum strains revealed by whole genome sequencing.</title>
        <authorList>
            <person name="Das S."/>
            <person name="Pettersson B.M."/>
            <person name="Behra P.R."/>
            <person name="Mallick A."/>
            <person name="Cheramie M."/>
            <person name="Ramesh M."/>
            <person name="Shirreff L."/>
            <person name="DuCote T."/>
            <person name="Dasgupta S."/>
            <person name="Ennis D.G."/>
            <person name="Kirsebom L.A."/>
        </authorList>
    </citation>
    <scope>NUCLEOTIDE SEQUENCE [LARGE SCALE GENOMIC DNA]</scope>
    <source>
        <strain evidence="3 4">Davis1</strain>
    </source>
</reference>
<dbReference type="AlphaFoldDB" id="A0A3E2MQF4"/>
<evidence type="ECO:0000256" key="2">
    <source>
        <dbReference type="SAM" id="Phobius"/>
    </source>
</evidence>
<dbReference type="RefSeq" id="WP_117433145.1">
    <property type="nucleotide sequence ID" value="NZ_BQLC01000262.1"/>
</dbReference>
<evidence type="ECO:0000313" key="4">
    <source>
        <dbReference type="Proteomes" id="UP000257451"/>
    </source>
</evidence>
<feature type="region of interest" description="Disordered" evidence="1">
    <location>
        <begin position="1"/>
        <end position="27"/>
    </location>
</feature>
<organism evidence="3 4">
    <name type="scientific">Mycobacterium marinum</name>
    <dbReference type="NCBI Taxonomy" id="1781"/>
    <lineage>
        <taxon>Bacteria</taxon>
        <taxon>Bacillati</taxon>
        <taxon>Actinomycetota</taxon>
        <taxon>Actinomycetes</taxon>
        <taxon>Mycobacteriales</taxon>
        <taxon>Mycobacteriaceae</taxon>
        <taxon>Mycobacterium</taxon>
        <taxon>Mycobacterium ulcerans group</taxon>
    </lineage>
</organism>
<proteinExistence type="predicted"/>
<comment type="caution">
    <text evidence="3">The sequence shown here is derived from an EMBL/GenBank/DDBJ whole genome shotgun (WGS) entry which is preliminary data.</text>
</comment>
<keyword evidence="2" id="KW-0472">Membrane</keyword>
<accession>A0A3E2MQF4</accession>
<dbReference type="Proteomes" id="UP000257451">
    <property type="component" value="Unassembled WGS sequence"/>
</dbReference>
<evidence type="ECO:0000256" key="1">
    <source>
        <dbReference type="SAM" id="MobiDB-lite"/>
    </source>
</evidence>
<evidence type="ECO:0000313" key="3">
    <source>
        <dbReference type="EMBL" id="RFZ34947.1"/>
    </source>
</evidence>
<dbReference type="EMBL" id="PEDF01000176">
    <property type="protein sequence ID" value="RFZ34947.1"/>
    <property type="molecule type" value="Genomic_DNA"/>
</dbReference>
<sequence>MNYPHQPAPYPHDRPPHQAYPPAPNGYVQPSPGSGGIAVTTQYFPLGFMLALFKPKIFINGFEVPVAGWGRTVVPVQPGRHRVHVHVPYWLPSQIGPADTLVDVYPGHLAELEYKAPVWGYSAGSLGTPPQSYNGVGITIAVLTIVAALVLVLPIIVALFLA</sequence>
<name>A0A3E2MQF4_MYCMR</name>
<gene>
    <name evidence="3" type="ORF">DAVIS_04497</name>
</gene>
<keyword evidence="2" id="KW-0812">Transmembrane</keyword>
<feature type="compositionally biased region" description="Pro residues" evidence="1">
    <location>
        <begin position="1"/>
        <end position="10"/>
    </location>
</feature>
<protein>
    <submittedName>
        <fullName evidence="3">Uncharacterized protein</fullName>
    </submittedName>
</protein>
<feature type="transmembrane region" description="Helical" evidence="2">
    <location>
        <begin position="136"/>
        <end position="161"/>
    </location>
</feature>
<keyword evidence="2" id="KW-1133">Transmembrane helix</keyword>